<evidence type="ECO:0000256" key="2">
    <source>
        <dbReference type="ARBA" id="ARBA00022490"/>
    </source>
</evidence>
<keyword evidence="10" id="KW-0238">DNA-binding</keyword>
<dbReference type="STRING" id="1424294.Gferi_15940"/>
<organism evidence="10 11">
    <name type="scientific">Geosporobacter ferrireducens</name>
    <dbReference type="NCBI Taxonomy" id="1424294"/>
    <lineage>
        <taxon>Bacteria</taxon>
        <taxon>Bacillati</taxon>
        <taxon>Bacillota</taxon>
        <taxon>Clostridia</taxon>
        <taxon>Peptostreptococcales</taxon>
        <taxon>Thermotaleaceae</taxon>
        <taxon>Geosporobacter</taxon>
    </lineage>
</organism>
<evidence type="ECO:0000259" key="8">
    <source>
        <dbReference type="PROSITE" id="PS50110"/>
    </source>
</evidence>
<dbReference type="Pfam" id="PF04397">
    <property type="entry name" value="LytTR"/>
    <property type="match status" value="1"/>
</dbReference>
<dbReference type="SMART" id="SM00448">
    <property type="entry name" value="REC"/>
    <property type="match status" value="1"/>
</dbReference>
<dbReference type="PROSITE" id="PS50110">
    <property type="entry name" value="RESPONSE_REGULATORY"/>
    <property type="match status" value="1"/>
</dbReference>
<gene>
    <name evidence="10" type="ORF">Gferi_15940</name>
</gene>
<dbReference type="AlphaFoldDB" id="A0A1D8GJ37"/>
<dbReference type="Gene3D" id="3.40.50.2300">
    <property type="match status" value="1"/>
</dbReference>
<dbReference type="OrthoDB" id="9809318at2"/>
<dbReference type="SMART" id="SM00850">
    <property type="entry name" value="LytTR"/>
    <property type="match status" value="1"/>
</dbReference>
<feature type="modified residue" description="4-aspartylphosphate" evidence="7">
    <location>
        <position position="54"/>
    </location>
</feature>
<evidence type="ECO:0000313" key="11">
    <source>
        <dbReference type="Proteomes" id="UP000095743"/>
    </source>
</evidence>
<keyword evidence="3" id="KW-0902">Two-component regulatory system</keyword>
<accession>A0A1D8GJ37</accession>
<name>A0A1D8GJ37_9FIRM</name>
<comment type="function">
    <text evidence="6">Required for high-level post-exponential phase expression of a series of secreted proteins.</text>
</comment>
<evidence type="ECO:0000256" key="6">
    <source>
        <dbReference type="ARBA" id="ARBA00037164"/>
    </source>
</evidence>
<reference evidence="10 11" key="1">
    <citation type="submission" date="2016-09" db="EMBL/GenBank/DDBJ databases">
        <title>Genomic analysis reveals versatility of anaerobic energy metabolism of Geosporobacter ferrireducens IRF9 of phylum Firmicutes.</title>
        <authorList>
            <person name="Kim S.-J."/>
        </authorList>
    </citation>
    <scope>NUCLEOTIDE SEQUENCE [LARGE SCALE GENOMIC DNA]</scope>
    <source>
        <strain evidence="10 11">IRF9</strain>
    </source>
</reference>
<dbReference type="Gene3D" id="2.40.50.1020">
    <property type="entry name" value="LytTr DNA-binding domain"/>
    <property type="match status" value="1"/>
</dbReference>
<keyword evidence="11" id="KW-1185">Reference proteome</keyword>
<dbReference type="InterPro" id="IPR007492">
    <property type="entry name" value="LytTR_DNA-bd_dom"/>
</dbReference>
<dbReference type="PROSITE" id="PS50930">
    <property type="entry name" value="HTH_LYTTR"/>
    <property type="match status" value="1"/>
</dbReference>
<dbReference type="RefSeq" id="WP_069978210.1">
    <property type="nucleotide sequence ID" value="NZ_CP017269.1"/>
</dbReference>
<sequence>MLNILVVEDDQIERKNFVEILKHLNGDMKVFEASTGTQAVRIMEQEEIGLFFLDIELPDCSGLKVAEKIRSIRQYELTYIVFITTHVYYQLEAFKKYNCYDFIEKPYKREEVLRVSERLIRGLQYNNTEGVTIRFELKNCILKIPVKDILFIEAQGKNCRVHTKYTPYTLPNTAINKVLEKVPAVHFIKTHKSYIVNLENVRQIEKNEKNSWIVYFRDYAAPAYISNSYKEEFLKKFQLES</sequence>
<feature type="domain" description="Response regulatory" evidence="8">
    <location>
        <begin position="3"/>
        <end position="120"/>
    </location>
</feature>
<keyword evidence="4" id="KW-0010">Activator</keyword>
<dbReference type="PANTHER" id="PTHR37299">
    <property type="entry name" value="TRANSCRIPTIONAL REGULATOR-RELATED"/>
    <property type="match status" value="1"/>
</dbReference>
<evidence type="ECO:0000256" key="5">
    <source>
        <dbReference type="ARBA" id="ARBA00024867"/>
    </source>
</evidence>
<feature type="domain" description="HTH LytTR-type" evidence="9">
    <location>
        <begin position="133"/>
        <end position="239"/>
    </location>
</feature>
<dbReference type="EMBL" id="CP017269">
    <property type="protein sequence ID" value="AOT70920.1"/>
    <property type="molecule type" value="Genomic_DNA"/>
</dbReference>
<dbReference type="GO" id="GO:0003677">
    <property type="term" value="F:DNA binding"/>
    <property type="evidence" value="ECO:0007669"/>
    <property type="project" value="UniProtKB-KW"/>
</dbReference>
<dbReference type="InterPro" id="IPR001789">
    <property type="entry name" value="Sig_transdc_resp-reg_receiver"/>
</dbReference>
<keyword evidence="2" id="KW-0963">Cytoplasm</keyword>
<evidence type="ECO:0000256" key="7">
    <source>
        <dbReference type="PROSITE-ProRule" id="PRU00169"/>
    </source>
</evidence>
<evidence type="ECO:0000256" key="3">
    <source>
        <dbReference type="ARBA" id="ARBA00023012"/>
    </source>
</evidence>
<keyword evidence="7" id="KW-0597">Phosphoprotein</keyword>
<dbReference type="PANTHER" id="PTHR37299:SF3">
    <property type="entry name" value="STAGE 0 SPORULATION PROTEIN A HOMOLOG"/>
    <property type="match status" value="1"/>
</dbReference>
<dbReference type="KEGG" id="gfe:Gferi_15940"/>
<dbReference type="GO" id="GO:0000156">
    <property type="term" value="F:phosphorelay response regulator activity"/>
    <property type="evidence" value="ECO:0007669"/>
    <property type="project" value="InterPro"/>
</dbReference>
<dbReference type="Pfam" id="PF00072">
    <property type="entry name" value="Response_reg"/>
    <property type="match status" value="1"/>
</dbReference>
<dbReference type="InterPro" id="IPR011006">
    <property type="entry name" value="CheY-like_superfamily"/>
</dbReference>
<dbReference type="SUPFAM" id="SSF52172">
    <property type="entry name" value="CheY-like"/>
    <property type="match status" value="1"/>
</dbReference>
<evidence type="ECO:0000313" key="10">
    <source>
        <dbReference type="EMBL" id="AOT70920.1"/>
    </source>
</evidence>
<comment type="function">
    <text evidence="5">May play the central regulatory role in sporulation. It may be an element of the effector pathway responsible for the activation of sporulation genes in response to nutritional stress. Spo0A may act in concert with spo0H (a sigma factor) to control the expression of some genes that are critical to the sporulation process.</text>
</comment>
<proteinExistence type="predicted"/>
<protein>
    <recommendedName>
        <fullName evidence="1">Stage 0 sporulation protein A homolog</fullName>
    </recommendedName>
</protein>
<evidence type="ECO:0000259" key="9">
    <source>
        <dbReference type="PROSITE" id="PS50930"/>
    </source>
</evidence>
<dbReference type="Proteomes" id="UP000095743">
    <property type="component" value="Chromosome"/>
</dbReference>
<evidence type="ECO:0000256" key="1">
    <source>
        <dbReference type="ARBA" id="ARBA00018672"/>
    </source>
</evidence>
<evidence type="ECO:0000256" key="4">
    <source>
        <dbReference type="ARBA" id="ARBA00023159"/>
    </source>
</evidence>
<dbReference type="InterPro" id="IPR046947">
    <property type="entry name" value="LytR-like"/>
</dbReference>